<dbReference type="SUPFAM" id="SSF49899">
    <property type="entry name" value="Concanavalin A-like lectins/glucanases"/>
    <property type="match status" value="1"/>
</dbReference>
<dbReference type="GO" id="GO:0004553">
    <property type="term" value="F:hydrolase activity, hydrolyzing O-glycosyl compounds"/>
    <property type="evidence" value="ECO:0007669"/>
    <property type="project" value="InterPro"/>
</dbReference>
<name>A0A1M6G6B1_9FLAO</name>
<dbReference type="PANTHER" id="PTHR10963">
    <property type="entry name" value="GLYCOSYL HYDROLASE-RELATED"/>
    <property type="match status" value="1"/>
</dbReference>
<organism evidence="4 5">
    <name type="scientific">Pseudozobellia thermophila</name>
    <dbReference type="NCBI Taxonomy" id="192903"/>
    <lineage>
        <taxon>Bacteria</taxon>
        <taxon>Pseudomonadati</taxon>
        <taxon>Bacteroidota</taxon>
        <taxon>Flavobacteriia</taxon>
        <taxon>Flavobacteriales</taxon>
        <taxon>Flavobacteriaceae</taxon>
        <taxon>Pseudozobellia</taxon>
    </lineage>
</organism>
<gene>
    <name evidence="4" type="ORF">SAMN04488513_102696</name>
</gene>
<dbReference type="PROSITE" id="PS51762">
    <property type="entry name" value="GH16_2"/>
    <property type="match status" value="1"/>
</dbReference>
<dbReference type="GO" id="GO:0005975">
    <property type="term" value="P:carbohydrate metabolic process"/>
    <property type="evidence" value="ECO:0007669"/>
    <property type="project" value="InterPro"/>
</dbReference>
<evidence type="ECO:0000259" key="3">
    <source>
        <dbReference type="PROSITE" id="PS51762"/>
    </source>
</evidence>
<evidence type="ECO:0000256" key="1">
    <source>
        <dbReference type="ARBA" id="ARBA00006865"/>
    </source>
</evidence>
<dbReference type="AlphaFoldDB" id="A0A1M6G6B1"/>
<dbReference type="EMBL" id="FQYU01000002">
    <property type="protein sequence ID" value="SHJ05501.1"/>
    <property type="molecule type" value="Genomic_DNA"/>
</dbReference>
<feature type="region of interest" description="Disordered" evidence="2">
    <location>
        <begin position="23"/>
        <end position="71"/>
    </location>
</feature>
<dbReference type="RefSeq" id="WP_072991855.1">
    <property type="nucleotide sequence ID" value="NZ_FQYU01000002.1"/>
</dbReference>
<dbReference type="Proteomes" id="UP000184543">
    <property type="component" value="Unassembled WGS sequence"/>
</dbReference>
<keyword evidence="5" id="KW-1185">Reference proteome</keyword>
<evidence type="ECO:0000313" key="5">
    <source>
        <dbReference type="Proteomes" id="UP000184543"/>
    </source>
</evidence>
<keyword evidence="4" id="KW-0378">Hydrolase</keyword>
<dbReference type="InterPro" id="IPR050546">
    <property type="entry name" value="Glycosyl_Hydrlase_16"/>
</dbReference>
<proteinExistence type="inferred from homology"/>
<dbReference type="STRING" id="192903.SAMN04488513_102696"/>
<comment type="similarity">
    <text evidence="1">Belongs to the glycosyl hydrolase 16 family.</text>
</comment>
<dbReference type="PROSITE" id="PS51257">
    <property type="entry name" value="PROKAR_LIPOPROTEIN"/>
    <property type="match status" value="1"/>
</dbReference>
<dbReference type="InterPro" id="IPR000757">
    <property type="entry name" value="Beta-glucanase-like"/>
</dbReference>
<accession>A0A1M6G6B1</accession>
<evidence type="ECO:0000313" key="4">
    <source>
        <dbReference type="EMBL" id="SHJ05501.1"/>
    </source>
</evidence>
<sequence>MVRVFQLLPWVLCGAILACGHSGDTDKRKAPEQEQGQPAEKEDGGNREAEKGRETLEPTFLEGQDPKPEDKKWVRVEGLSDEFEGSGLDPAKWNPSPEFIYKGQDRGWYGGSRSLFEADNVSVGDGFLRLEGEKFDSPKYSPKDNTDEAPQRRYGGAYVYGKTLSEPGYYIEARMRASKTAMSAAFWLKTETVPCEVNLNQGENLEIDIQECVGVFTGELGDEWTKDDWAVKANWDRIFHYNTHRHNSPCNTIGERQTKGGKMNFEKKNSEEFHVYAAYWHADGGKIDFYIDGRLEKSVVPVIPFKGALRLIMSSNFYDWIEETTAEEMGFNRPLEDRYTKFDWVRVWKLEDL</sequence>
<protein>
    <submittedName>
        <fullName evidence="4">Glycosyl hydrolases family 16</fullName>
    </submittedName>
</protein>
<dbReference type="Gene3D" id="2.60.120.200">
    <property type="match status" value="1"/>
</dbReference>
<evidence type="ECO:0000256" key="2">
    <source>
        <dbReference type="SAM" id="MobiDB-lite"/>
    </source>
</evidence>
<dbReference type="InterPro" id="IPR013320">
    <property type="entry name" value="ConA-like_dom_sf"/>
</dbReference>
<feature type="compositionally biased region" description="Basic and acidic residues" evidence="2">
    <location>
        <begin position="23"/>
        <end position="32"/>
    </location>
</feature>
<dbReference type="PANTHER" id="PTHR10963:SF55">
    <property type="entry name" value="GLYCOSIDE HYDROLASE FAMILY 16 PROTEIN"/>
    <property type="match status" value="1"/>
</dbReference>
<feature type="compositionally biased region" description="Basic and acidic residues" evidence="2">
    <location>
        <begin position="39"/>
        <end position="56"/>
    </location>
</feature>
<dbReference type="OrthoDB" id="1421570at2"/>
<feature type="domain" description="GH16" evidence="3">
    <location>
        <begin position="60"/>
        <end position="353"/>
    </location>
</feature>
<reference evidence="5" key="1">
    <citation type="submission" date="2016-11" db="EMBL/GenBank/DDBJ databases">
        <authorList>
            <person name="Varghese N."/>
            <person name="Submissions S."/>
        </authorList>
    </citation>
    <scope>NUCLEOTIDE SEQUENCE [LARGE SCALE GENOMIC DNA]</scope>
    <source>
        <strain evidence="5">DSM 19858</strain>
    </source>
</reference>